<keyword evidence="2" id="KW-1185">Reference proteome</keyword>
<accession>A0A0M0J7D4</accession>
<organism evidence="1 2">
    <name type="scientific">Chrysochromulina tobinii</name>
    <dbReference type="NCBI Taxonomy" id="1460289"/>
    <lineage>
        <taxon>Eukaryota</taxon>
        <taxon>Haptista</taxon>
        <taxon>Haptophyta</taxon>
        <taxon>Prymnesiophyceae</taxon>
        <taxon>Prymnesiales</taxon>
        <taxon>Chrysochromulinaceae</taxon>
        <taxon>Chrysochromulina</taxon>
    </lineage>
</organism>
<evidence type="ECO:0000313" key="2">
    <source>
        <dbReference type="Proteomes" id="UP000037460"/>
    </source>
</evidence>
<gene>
    <name evidence="1" type="ORF">Ctob_000312</name>
</gene>
<dbReference type="EMBL" id="JWZX01003273">
    <property type="protein sequence ID" value="KOO22486.1"/>
    <property type="molecule type" value="Genomic_DNA"/>
</dbReference>
<comment type="caution">
    <text evidence="1">The sequence shown here is derived from an EMBL/GenBank/DDBJ whole genome shotgun (WGS) entry which is preliminary data.</text>
</comment>
<dbReference type="Proteomes" id="UP000037460">
    <property type="component" value="Unassembled WGS sequence"/>
</dbReference>
<evidence type="ECO:0000313" key="1">
    <source>
        <dbReference type="EMBL" id="KOO22486.1"/>
    </source>
</evidence>
<reference evidence="2" key="1">
    <citation type="journal article" date="2015" name="PLoS Genet.">
        <title>Genome Sequence and Transcriptome Analyses of Chrysochromulina tobin: Metabolic Tools for Enhanced Algal Fitness in the Prominent Order Prymnesiales (Haptophyceae).</title>
        <authorList>
            <person name="Hovde B.T."/>
            <person name="Deodato C.R."/>
            <person name="Hunsperger H.M."/>
            <person name="Ryken S.A."/>
            <person name="Yost W."/>
            <person name="Jha R.K."/>
            <person name="Patterson J."/>
            <person name="Monnat R.J. Jr."/>
            <person name="Barlow S.B."/>
            <person name="Starkenburg S.R."/>
            <person name="Cattolico R.A."/>
        </authorList>
    </citation>
    <scope>NUCLEOTIDE SEQUENCE</scope>
    <source>
        <strain evidence="2">CCMP291</strain>
    </source>
</reference>
<sequence>MWNGRVILAKDKCAWNSFGRVALTSPLKAGRAAVTEGGAHLECLLASSKMHAIEFLQLRADDTNAEDLPPGAAQRERTH</sequence>
<dbReference type="AlphaFoldDB" id="A0A0M0J7D4"/>
<proteinExistence type="predicted"/>
<protein>
    <submittedName>
        <fullName evidence="1">Uncharacterized protein</fullName>
    </submittedName>
</protein>
<name>A0A0M0J7D4_9EUKA</name>